<dbReference type="Gene3D" id="3.40.50.1820">
    <property type="entry name" value="alpha/beta hydrolase"/>
    <property type="match status" value="1"/>
</dbReference>
<sequence length="720" mass="75152">MTQPDTRRTSPKASPDTRQTLPKASPDARRTSPDAPPAPPEARAALLEAHAALTGLRVPESVALDPAGGRVACVLPLAGGGPVAHVLDLARAGASVLDLARAGTPVPVPEAPERWHALTRWLPDGRLLLASGEGPDLDHVEVRAGDDLTPVWRVRADGEIEDLIAGADGTVLVRTADPGSERDGSHLGLRVHDGSDPFVRTPGGRLRRLAWAEVGDARLRPIPVEGLTVWDADWRDGVALAVTSADETPGGYYRPRLDLIDRETGATRTLLRTTWQLSRPRLAPGGRAAVVVEGLSIVSGRIIHIDLVTGEATPLAAVDDVTDLGWLDGDTLWFTGWSGTGTHGGTLTADGRTLTRWTAWGTLGGRDGQPSLSVDRAGTLAAAVWETAGRPPEIAVADVAGGGWRQITGLNDDLARLAVHQEEVTWTGPDGLAVHGLLLTRRGPAPPAGPYGQADPDGSGTSGGLPGLPGLGVPENPDGPEARPGPSPLVVIAHGGPTWLWSSAFAPAESGQLALPLVHAGAAVLLPNPRGSSGRGQDYARRVIGHVGEEDLDDVLAGVDHLVAAGVADPGRMAVLGLSYGGYLSAWAVTRTGRFRAAVVMSGVANWLSFANASNLAHGYDPLYHDGAGIATSEGRDFLAARSPVCHAAKVTTPTLILHGAEDRTTPVGQAEELYRAWSAAGVRTQLVVYPREGHELTEPGHRRDAAERVLGWLAGNGVL</sequence>
<evidence type="ECO:0000259" key="3">
    <source>
        <dbReference type="Pfam" id="PF00326"/>
    </source>
</evidence>
<feature type="domain" description="Peptidase S9 prolyl oligopeptidase catalytic" evidence="3">
    <location>
        <begin position="517"/>
        <end position="715"/>
    </location>
</feature>
<dbReference type="AlphaFoldDB" id="D2B657"/>
<dbReference type="Pfam" id="PF00326">
    <property type="entry name" value="Peptidase_S9"/>
    <property type="match status" value="1"/>
</dbReference>
<dbReference type="EMBL" id="CP001814">
    <property type="protein sequence ID" value="ACZ83770.1"/>
    <property type="molecule type" value="Genomic_DNA"/>
</dbReference>
<dbReference type="PANTHER" id="PTHR42776">
    <property type="entry name" value="SERINE PEPTIDASE S9 FAMILY MEMBER"/>
    <property type="match status" value="1"/>
</dbReference>
<accession>D2B657</accession>
<dbReference type="SUPFAM" id="SSF53474">
    <property type="entry name" value="alpha/beta-Hydrolases"/>
    <property type="match status" value="1"/>
</dbReference>
<dbReference type="eggNOG" id="COG1506">
    <property type="taxonomic scope" value="Bacteria"/>
</dbReference>
<dbReference type="Proteomes" id="UP000002029">
    <property type="component" value="Chromosome"/>
</dbReference>
<name>D2B657_STRRD</name>
<dbReference type="KEGG" id="sro:Sros_0751"/>
<dbReference type="SUPFAM" id="SSF82171">
    <property type="entry name" value="DPP6 N-terminal domain-like"/>
    <property type="match status" value="1"/>
</dbReference>
<dbReference type="OrthoDB" id="128799at2"/>
<feature type="region of interest" description="Disordered" evidence="2">
    <location>
        <begin position="1"/>
        <end position="41"/>
    </location>
</feature>
<dbReference type="InterPro" id="IPR029058">
    <property type="entry name" value="AB_hydrolase_fold"/>
</dbReference>
<evidence type="ECO:0000256" key="1">
    <source>
        <dbReference type="ARBA" id="ARBA00022801"/>
    </source>
</evidence>
<organism evidence="4 5">
    <name type="scientific">Streptosporangium roseum (strain ATCC 12428 / DSM 43021 / JCM 3005 / KCTC 9067 / NCIMB 10171 / NRRL 2505 / NI 9100)</name>
    <dbReference type="NCBI Taxonomy" id="479432"/>
    <lineage>
        <taxon>Bacteria</taxon>
        <taxon>Bacillati</taxon>
        <taxon>Actinomycetota</taxon>
        <taxon>Actinomycetes</taxon>
        <taxon>Streptosporangiales</taxon>
        <taxon>Streptosporangiaceae</taxon>
        <taxon>Streptosporangium</taxon>
    </lineage>
</organism>
<dbReference type="PANTHER" id="PTHR42776:SF27">
    <property type="entry name" value="DIPEPTIDYL PEPTIDASE FAMILY MEMBER 6"/>
    <property type="match status" value="1"/>
</dbReference>
<keyword evidence="5" id="KW-1185">Reference proteome</keyword>
<protein>
    <submittedName>
        <fullName evidence="4">Dipeptidylaminopeptidase/acylaminoacyl-peptidase-like protein</fullName>
    </submittedName>
</protein>
<evidence type="ECO:0000313" key="5">
    <source>
        <dbReference type="Proteomes" id="UP000002029"/>
    </source>
</evidence>
<gene>
    <name evidence="4" type="ordered locus">Sros_0751</name>
</gene>
<dbReference type="GO" id="GO:0006508">
    <property type="term" value="P:proteolysis"/>
    <property type="evidence" value="ECO:0007669"/>
    <property type="project" value="InterPro"/>
</dbReference>
<dbReference type="STRING" id="479432.Sros_0751"/>
<proteinExistence type="predicted"/>
<keyword evidence="1" id="KW-0378">Hydrolase</keyword>
<evidence type="ECO:0000313" key="4">
    <source>
        <dbReference type="EMBL" id="ACZ83770.1"/>
    </source>
</evidence>
<dbReference type="GO" id="GO:0004252">
    <property type="term" value="F:serine-type endopeptidase activity"/>
    <property type="evidence" value="ECO:0007669"/>
    <property type="project" value="TreeGrafter"/>
</dbReference>
<feature type="compositionally biased region" description="Low complexity" evidence="2">
    <location>
        <begin position="450"/>
        <end position="459"/>
    </location>
</feature>
<evidence type="ECO:0000256" key="2">
    <source>
        <dbReference type="SAM" id="MobiDB-lite"/>
    </source>
</evidence>
<dbReference type="InterPro" id="IPR001375">
    <property type="entry name" value="Peptidase_S9_cat"/>
</dbReference>
<reference evidence="4 5" key="1">
    <citation type="journal article" date="2010" name="Stand. Genomic Sci.">
        <title>Complete genome sequence of Streptosporangium roseum type strain (NI 9100).</title>
        <authorList>
            <person name="Nolan M."/>
            <person name="Sikorski J."/>
            <person name="Jando M."/>
            <person name="Lucas S."/>
            <person name="Lapidus A."/>
            <person name="Glavina Del Rio T."/>
            <person name="Chen F."/>
            <person name="Tice H."/>
            <person name="Pitluck S."/>
            <person name="Cheng J.F."/>
            <person name="Chertkov O."/>
            <person name="Sims D."/>
            <person name="Meincke L."/>
            <person name="Brettin T."/>
            <person name="Han C."/>
            <person name="Detter J.C."/>
            <person name="Bruce D."/>
            <person name="Goodwin L."/>
            <person name="Land M."/>
            <person name="Hauser L."/>
            <person name="Chang Y.J."/>
            <person name="Jeffries C.D."/>
            <person name="Ivanova N."/>
            <person name="Mavromatis K."/>
            <person name="Mikhailova N."/>
            <person name="Chen A."/>
            <person name="Palaniappan K."/>
            <person name="Chain P."/>
            <person name="Rohde M."/>
            <person name="Goker M."/>
            <person name="Bristow J."/>
            <person name="Eisen J.A."/>
            <person name="Markowitz V."/>
            <person name="Hugenholtz P."/>
            <person name="Kyrpides N.C."/>
            <person name="Klenk H.P."/>
        </authorList>
    </citation>
    <scope>NUCLEOTIDE SEQUENCE [LARGE SCALE GENOMIC DNA]</scope>
    <source>
        <strain evidence="5">ATCC 12428 / DSM 43021 / JCM 3005 / NI 9100</strain>
    </source>
</reference>
<feature type="compositionally biased region" description="Gly residues" evidence="2">
    <location>
        <begin position="460"/>
        <end position="470"/>
    </location>
</feature>
<dbReference type="HOGENOM" id="CLU_008615_2_0_11"/>
<feature type="region of interest" description="Disordered" evidence="2">
    <location>
        <begin position="440"/>
        <end position="487"/>
    </location>
</feature>